<dbReference type="OrthoDB" id="10567006at2759"/>
<evidence type="ECO:0000256" key="1">
    <source>
        <dbReference type="SAM" id="Phobius"/>
    </source>
</evidence>
<accession>A0A815BY26</accession>
<reference evidence="2" key="1">
    <citation type="submission" date="2021-02" db="EMBL/GenBank/DDBJ databases">
        <authorList>
            <person name="Nowell W R."/>
        </authorList>
    </citation>
    <scope>NUCLEOTIDE SEQUENCE</scope>
</reference>
<dbReference type="AlphaFoldDB" id="A0A815BY26"/>
<dbReference type="Proteomes" id="UP000663881">
    <property type="component" value="Unassembled WGS sequence"/>
</dbReference>
<feature type="transmembrane region" description="Helical" evidence="1">
    <location>
        <begin position="148"/>
        <end position="166"/>
    </location>
</feature>
<proteinExistence type="predicted"/>
<dbReference type="Proteomes" id="UP000663891">
    <property type="component" value="Unassembled WGS sequence"/>
</dbReference>
<sequence length="189" mass="21936">MKNLHLIINLSCKWTILQQRTNLLDSYLIVTKSDYLRNIYYQKKLANEIISLLISDLNIDFNLGQNLAINTAQVFFSLEILLMQSLSNKCIKQVGHAKIYIPSIFNENKMISLRTHMEPLPSFANSQSYTNLSTSISLSFFDRNETEIFLIYLFINLIILISFNQMDGWTPFSSSSRLDRKQILIKLNV</sequence>
<evidence type="ECO:0000313" key="3">
    <source>
        <dbReference type="EMBL" id="CAF3511686.1"/>
    </source>
</evidence>
<dbReference type="EMBL" id="CAJNON010000466">
    <property type="protein sequence ID" value="CAF1276445.1"/>
    <property type="molecule type" value="Genomic_DNA"/>
</dbReference>
<name>A0A815BY26_9BILA</name>
<keyword evidence="1" id="KW-0812">Transmembrane</keyword>
<protein>
    <submittedName>
        <fullName evidence="2">Uncharacterized protein</fullName>
    </submittedName>
</protein>
<keyword evidence="1" id="KW-1133">Transmembrane helix</keyword>
<evidence type="ECO:0000313" key="2">
    <source>
        <dbReference type="EMBL" id="CAF1276445.1"/>
    </source>
</evidence>
<organism evidence="2 4">
    <name type="scientific">Adineta steineri</name>
    <dbReference type="NCBI Taxonomy" id="433720"/>
    <lineage>
        <taxon>Eukaryota</taxon>
        <taxon>Metazoa</taxon>
        <taxon>Spiralia</taxon>
        <taxon>Gnathifera</taxon>
        <taxon>Rotifera</taxon>
        <taxon>Eurotatoria</taxon>
        <taxon>Bdelloidea</taxon>
        <taxon>Adinetida</taxon>
        <taxon>Adinetidae</taxon>
        <taxon>Adineta</taxon>
    </lineage>
</organism>
<dbReference type="EMBL" id="CAJOAY010000055">
    <property type="protein sequence ID" value="CAF3511686.1"/>
    <property type="molecule type" value="Genomic_DNA"/>
</dbReference>
<gene>
    <name evidence="3" type="ORF">OKA104_LOCUS2086</name>
    <name evidence="2" type="ORF">VCS650_LOCUS29717</name>
</gene>
<comment type="caution">
    <text evidence="2">The sequence shown here is derived from an EMBL/GenBank/DDBJ whole genome shotgun (WGS) entry which is preliminary data.</text>
</comment>
<keyword evidence="1" id="KW-0472">Membrane</keyword>
<evidence type="ECO:0000313" key="4">
    <source>
        <dbReference type="Proteomes" id="UP000663891"/>
    </source>
</evidence>